<keyword evidence="3" id="KW-0547">Nucleotide-binding</keyword>
<dbReference type="InterPro" id="IPR003439">
    <property type="entry name" value="ABC_transporter-like_ATP-bd"/>
</dbReference>
<protein>
    <submittedName>
        <fullName evidence="6">Oligopeptide transport ATP-binding protein OppF</fullName>
    </submittedName>
</protein>
<organism evidence="6 7">
    <name type="scientific">Agrobacterium deltaense NCPPB 1641</name>
    <dbReference type="NCBI Taxonomy" id="1183425"/>
    <lineage>
        <taxon>Bacteria</taxon>
        <taxon>Pseudomonadati</taxon>
        <taxon>Pseudomonadota</taxon>
        <taxon>Alphaproteobacteria</taxon>
        <taxon>Hyphomicrobiales</taxon>
        <taxon>Rhizobiaceae</taxon>
        <taxon>Rhizobium/Agrobacterium group</taxon>
        <taxon>Agrobacterium</taxon>
    </lineage>
</organism>
<sequence>MLDQVELGRDLARRFPAELSGGQKQRIVIARALATRPLMLVCDEPTSSLDALVAREVLGLLMRLQAAEGIACLFITHDLNIVSSIAGRTAVLHNGQIVRSGVTEEVLRQLSDPHPTALVEPIPWFS</sequence>
<dbReference type="GO" id="GO:0005524">
    <property type="term" value="F:ATP binding"/>
    <property type="evidence" value="ECO:0007669"/>
    <property type="project" value="UniProtKB-KW"/>
</dbReference>
<evidence type="ECO:0000313" key="7">
    <source>
        <dbReference type="Proteomes" id="UP000192140"/>
    </source>
</evidence>
<dbReference type="Proteomes" id="UP000192140">
    <property type="component" value="Unassembled WGS sequence"/>
</dbReference>
<dbReference type="AlphaFoldDB" id="A0A1S7UAP8"/>
<dbReference type="PANTHER" id="PTHR43776">
    <property type="entry name" value="TRANSPORT ATP-BINDING PROTEIN"/>
    <property type="match status" value="1"/>
</dbReference>
<dbReference type="Pfam" id="PF00005">
    <property type="entry name" value="ABC_tran"/>
    <property type="match status" value="1"/>
</dbReference>
<evidence type="ECO:0000313" key="6">
    <source>
        <dbReference type="EMBL" id="CVI63967.1"/>
    </source>
</evidence>
<gene>
    <name evidence="6" type="ORF">AGR7A_pAt30051</name>
</gene>
<accession>A0A1S7UAP8</accession>
<evidence type="ECO:0000259" key="5">
    <source>
        <dbReference type="Pfam" id="PF00005"/>
    </source>
</evidence>
<dbReference type="InterPro" id="IPR050319">
    <property type="entry name" value="ABC_transp_ATP-bind"/>
</dbReference>
<dbReference type="Gene3D" id="3.40.50.300">
    <property type="entry name" value="P-loop containing nucleotide triphosphate hydrolases"/>
    <property type="match status" value="1"/>
</dbReference>
<evidence type="ECO:0000256" key="2">
    <source>
        <dbReference type="ARBA" id="ARBA00022448"/>
    </source>
</evidence>
<keyword evidence="4 6" id="KW-0067">ATP-binding</keyword>
<feature type="domain" description="ABC transporter" evidence="5">
    <location>
        <begin position="5"/>
        <end position="47"/>
    </location>
</feature>
<dbReference type="GO" id="GO:0016887">
    <property type="term" value="F:ATP hydrolysis activity"/>
    <property type="evidence" value="ECO:0007669"/>
    <property type="project" value="InterPro"/>
</dbReference>
<keyword evidence="2" id="KW-0813">Transport</keyword>
<evidence type="ECO:0000256" key="1">
    <source>
        <dbReference type="ARBA" id="ARBA00005417"/>
    </source>
</evidence>
<evidence type="ECO:0000256" key="4">
    <source>
        <dbReference type="ARBA" id="ARBA00022840"/>
    </source>
</evidence>
<dbReference type="EMBL" id="FCNP01000050">
    <property type="protein sequence ID" value="CVI63967.1"/>
    <property type="molecule type" value="Genomic_DNA"/>
</dbReference>
<reference evidence="6" key="1">
    <citation type="submission" date="2016-01" db="EMBL/GenBank/DDBJ databases">
        <authorList>
            <person name="Regsiter A."/>
            <person name="william w."/>
        </authorList>
    </citation>
    <scope>NUCLEOTIDE SEQUENCE</scope>
    <source>
        <strain evidence="6">NCPPB 1641</strain>
    </source>
</reference>
<dbReference type="SUPFAM" id="SSF52540">
    <property type="entry name" value="P-loop containing nucleoside triphosphate hydrolases"/>
    <property type="match status" value="1"/>
</dbReference>
<dbReference type="InterPro" id="IPR027417">
    <property type="entry name" value="P-loop_NTPase"/>
</dbReference>
<name>A0A1S7UAP8_9HYPH</name>
<keyword evidence="7" id="KW-1185">Reference proteome</keyword>
<evidence type="ECO:0000256" key="3">
    <source>
        <dbReference type="ARBA" id="ARBA00022741"/>
    </source>
</evidence>
<comment type="caution">
    <text evidence="6">The sequence shown here is derived from an EMBL/GenBank/DDBJ whole genome shotgun (WGS) entry which is preliminary data.</text>
</comment>
<comment type="similarity">
    <text evidence="1">Belongs to the ABC transporter superfamily.</text>
</comment>
<proteinExistence type="inferred from homology"/>
<dbReference type="PANTHER" id="PTHR43776:SF7">
    <property type="entry name" value="D,D-DIPEPTIDE TRANSPORT ATP-BINDING PROTEIN DDPF-RELATED"/>
    <property type="match status" value="1"/>
</dbReference>
<dbReference type="RefSeq" id="WP_080855301.1">
    <property type="nucleotide sequence ID" value="NZ_LT009777.1"/>
</dbReference>